<dbReference type="Pfam" id="PF00795">
    <property type="entry name" value="CN_hydrolase"/>
    <property type="match status" value="1"/>
</dbReference>
<dbReference type="PANTHER" id="PTHR46044">
    <property type="entry name" value="NITRILASE"/>
    <property type="match status" value="1"/>
</dbReference>
<comment type="similarity">
    <text evidence="1">Belongs to the carbon-nitrogen hydrolase superfamily. Nitrilase family.</text>
</comment>
<dbReference type="Proteomes" id="UP001500957">
    <property type="component" value="Unassembled WGS sequence"/>
</dbReference>
<dbReference type="PROSITE" id="PS00921">
    <property type="entry name" value="NITRIL_CHT_2"/>
    <property type="match status" value="1"/>
</dbReference>
<dbReference type="InterPro" id="IPR044149">
    <property type="entry name" value="Nitrilases_CHs"/>
</dbReference>
<protein>
    <submittedName>
        <fullName evidence="3">Carbon-nitrogen hydrolase family protein</fullName>
    </submittedName>
</protein>
<accession>A0ABN1H2R9</accession>
<dbReference type="EMBL" id="BAAAHE010000029">
    <property type="protein sequence ID" value="GAA0627442.1"/>
    <property type="molecule type" value="Genomic_DNA"/>
</dbReference>
<dbReference type="InterPro" id="IPR000132">
    <property type="entry name" value="Nitrilase/CN_hydratase_CS"/>
</dbReference>
<feature type="domain" description="CN hydrolase" evidence="2">
    <location>
        <begin position="3"/>
        <end position="270"/>
    </location>
</feature>
<dbReference type="SUPFAM" id="SSF56317">
    <property type="entry name" value="Carbon-nitrogen hydrolase"/>
    <property type="match status" value="1"/>
</dbReference>
<keyword evidence="3" id="KW-0378">Hydrolase</keyword>
<reference evidence="3 4" key="1">
    <citation type="journal article" date="2019" name="Int. J. Syst. Evol. Microbiol.">
        <title>The Global Catalogue of Microorganisms (GCM) 10K type strain sequencing project: providing services to taxonomists for standard genome sequencing and annotation.</title>
        <authorList>
            <consortium name="The Broad Institute Genomics Platform"/>
            <consortium name="The Broad Institute Genome Sequencing Center for Infectious Disease"/>
            <person name="Wu L."/>
            <person name="Ma J."/>
        </authorList>
    </citation>
    <scope>NUCLEOTIDE SEQUENCE [LARGE SCALE GENOMIC DNA]</scope>
    <source>
        <strain evidence="3 4">JCM 10671</strain>
    </source>
</reference>
<evidence type="ECO:0000256" key="1">
    <source>
        <dbReference type="ARBA" id="ARBA00008129"/>
    </source>
</evidence>
<dbReference type="RefSeq" id="WP_344606860.1">
    <property type="nucleotide sequence ID" value="NZ_BAAAHE010000029.1"/>
</dbReference>
<evidence type="ECO:0000313" key="3">
    <source>
        <dbReference type="EMBL" id="GAA0627442.1"/>
    </source>
</evidence>
<name>A0ABN1H2R9_9ACTN</name>
<evidence type="ECO:0000313" key="4">
    <source>
        <dbReference type="Proteomes" id="UP001500957"/>
    </source>
</evidence>
<dbReference type="InterPro" id="IPR003010">
    <property type="entry name" value="C-N_Hydrolase"/>
</dbReference>
<dbReference type="PROSITE" id="PS50263">
    <property type="entry name" value="CN_HYDROLASE"/>
    <property type="match status" value="1"/>
</dbReference>
<dbReference type="PANTHER" id="PTHR46044:SF1">
    <property type="entry name" value="CN HYDROLASE DOMAIN-CONTAINING PROTEIN"/>
    <property type="match status" value="1"/>
</dbReference>
<sequence length="309" mass="33587">MQVTVAAVQATPVFLDTDATVEKACALIKEAADLGAQLVVFPEAFVPTYPDWVWRLPAWSDGRYTGRLYDQAVQVPGPVVTRLGEAAREAGAYVAMGINEIEGGTLYNTLIYLAPDGSLAGRHRKLMPTGGERTVWGYGDGSTLDVVRTPFGVVGGLICWENYMPLARAAMYARGVEIHLAPTWDNDEAWISTLRHIAKEGRCYVIGVSPVLRGADVPADLRGDIYRDATDPDEADWMSRGLGTIVAPGGAILAGPLRDQEGIVVAEIDVEQNVPAHRRLFDPVGHYARPDVFTLNVNTRPQPSVRFES</sequence>
<dbReference type="Gene3D" id="3.60.110.10">
    <property type="entry name" value="Carbon-nitrogen hydrolase"/>
    <property type="match status" value="1"/>
</dbReference>
<gene>
    <name evidence="3" type="ORF">GCM10009547_33740</name>
</gene>
<dbReference type="GO" id="GO:0016787">
    <property type="term" value="F:hydrolase activity"/>
    <property type="evidence" value="ECO:0007669"/>
    <property type="project" value="UniProtKB-KW"/>
</dbReference>
<dbReference type="CDD" id="cd07564">
    <property type="entry name" value="nitrilases_CHs"/>
    <property type="match status" value="1"/>
</dbReference>
<dbReference type="InterPro" id="IPR036526">
    <property type="entry name" value="C-N_Hydrolase_sf"/>
</dbReference>
<comment type="caution">
    <text evidence="3">The sequence shown here is derived from an EMBL/GenBank/DDBJ whole genome shotgun (WGS) entry which is preliminary data.</text>
</comment>
<organism evidence="3 4">
    <name type="scientific">Sporichthya brevicatena</name>
    <dbReference type="NCBI Taxonomy" id="171442"/>
    <lineage>
        <taxon>Bacteria</taxon>
        <taxon>Bacillati</taxon>
        <taxon>Actinomycetota</taxon>
        <taxon>Actinomycetes</taxon>
        <taxon>Sporichthyales</taxon>
        <taxon>Sporichthyaceae</taxon>
        <taxon>Sporichthya</taxon>
    </lineage>
</organism>
<proteinExistence type="inferred from homology"/>
<keyword evidence="4" id="KW-1185">Reference proteome</keyword>
<evidence type="ECO:0000259" key="2">
    <source>
        <dbReference type="PROSITE" id="PS50263"/>
    </source>
</evidence>